<evidence type="ECO:0000313" key="3">
    <source>
        <dbReference type="Proteomes" id="UP001602123"/>
    </source>
</evidence>
<dbReference type="Proteomes" id="UP001602123">
    <property type="component" value="Unassembled WGS sequence"/>
</dbReference>
<dbReference type="InterPro" id="IPR010982">
    <property type="entry name" value="Lambda_DNA-bd_dom_sf"/>
</dbReference>
<dbReference type="RefSeq" id="WP_388625841.1">
    <property type="nucleotide sequence ID" value="NZ_JBIAUT010000002.1"/>
</dbReference>
<dbReference type="PROSITE" id="PS50943">
    <property type="entry name" value="HTH_CROC1"/>
    <property type="match status" value="1"/>
</dbReference>
<evidence type="ECO:0000259" key="1">
    <source>
        <dbReference type="PROSITE" id="PS50943"/>
    </source>
</evidence>
<reference evidence="2 3" key="1">
    <citation type="submission" date="2024-10" db="EMBL/GenBank/DDBJ databases">
        <title>The Natural Products Discovery Center: Release of the First 8490 Sequenced Strains for Exploring Actinobacteria Biosynthetic Diversity.</title>
        <authorList>
            <person name="Kalkreuter E."/>
            <person name="Kautsar S.A."/>
            <person name="Yang D."/>
            <person name="Bader C.D."/>
            <person name="Teijaro C.N."/>
            <person name="Fluegel L."/>
            <person name="Davis C.M."/>
            <person name="Simpson J.R."/>
            <person name="Lauterbach L."/>
            <person name="Steele A.D."/>
            <person name="Gui C."/>
            <person name="Meng S."/>
            <person name="Li G."/>
            <person name="Viehrig K."/>
            <person name="Ye F."/>
            <person name="Su P."/>
            <person name="Kiefer A.F."/>
            <person name="Nichols A."/>
            <person name="Cepeda A.J."/>
            <person name="Yan W."/>
            <person name="Fan B."/>
            <person name="Jiang Y."/>
            <person name="Adhikari A."/>
            <person name="Zheng C.-J."/>
            <person name="Schuster L."/>
            <person name="Cowan T.M."/>
            <person name="Smanski M.J."/>
            <person name="Chevrette M.G."/>
            <person name="De Carvalho L.P.S."/>
            <person name="Shen B."/>
        </authorList>
    </citation>
    <scope>NUCLEOTIDE SEQUENCE [LARGE SCALE GENOMIC DNA]</scope>
    <source>
        <strain evidence="2 3">NPDC001650</strain>
    </source>
</reference>
<dbReference type="Gene3D" id="1.10.260.40">
    <property type="entry name" value="lambda repressor-like DNA-binding domains"/>
    <property type="match status" value="1"/>
</dbReference>
<gene>
    <name evidence="2" type="ORF">ACFYZM_08535</name>
</gene>
<dbReference type="SUPFAM" id="SSF47413">
    <property type="entry name" value="lambda repressor-like DNA-binding domains"/>
    <property type="match status" value="1"/>
</dbReference>
<proteinExistence type="predicted"/>
<comment type="caution">
    <text evidence="2">The sequence shown here is derived from an EMBL/GenBank/DDBJ whole genome shotgun (WGS) entry which is preliminary data.</text>
</comment>
<name>A0ABW6TUQ1_9ACTN</name>
<protein>
    <submittedName>
        <fullName evidence="2">Scr1 family TA system antitoxin-like transcriptional regulator</fullName>
    </submittedName>
</protein>
<dbReference type="EMBL" id="JBIAUT010000002">
    <property type="protein sequence ID" value="MFF4216321.1"/>
    <property type="molecule type" value="Genomic_DNA"/>
</dbReference>
<keyword evidence="3" id="KW-1185">Reference proteome</keyword>
<evidence type="ECO:0000313" key="2">
    <source>
        <dbReference type="EMBL" id="MFF4216321.1"/>
    </source>
</evidence>
<dbReference type="InterPro" id="IPR001387">
    <property type="entry name" value="Cro/C1-type_HTH"/>
</dbReference>
<sequence length="270" mass="30452">MNDSVLSQPPMAWRLCGNQVKLWRTEAGVTREELGREAGYGEETVKSMEQGRRKPTPQLLRVADEMCGARGKLIATQDYLQPDRTAPYARDFVRHEAAAVALHSYQPLLIPGLLQTEETMRTLFSTHWPPVDDATIEERVKARLDRQTILATQSKAFTFLIGEPALRNTLGSPQAHKRQLVHLLEMGERRNIVIQAVTFNASHPGLDGPFVMVETPEHEHFAYEEGQTTSSMHSNPEKVAALIQRHTMIARHALSPEETARFIKELAEEL</sequence>
<dbReference type="SMART" id="SM00530">
    <property type="entry name" value="HTH_XRE"/>
    <property type="match status" value="1"/>
</dbReference>
<accession>A0ABW6TUQ1</accession>
<feature type="domain" description="HTH cro/C1-type" evidence="1">
    <location>
        <begin position="20"/>
        <end position="60"/>
    </location>
</feature>
<dbReference type="InterPro" id="IPR043917">
    <property type="entry name" value="DUF5753"/>
</dbReference>
<dbReference type="CDD" id="cd00093">
    <property type="entry name" value="HTH_XRE"/>
    <property type="match status" value="1"/>
</dbReference>
<organism evidence="2 3">
    <name type="scientific">Streptomyces nondiastaticus</name>
    <dbReference type="NCBI Taxonomy" id="3154512"/>
    <lineage>
        <taxon>Bacteria</taxon>
        <taxon>Bacillati</taxon>
        <taxon>Actinomycetota</taxon>
        <taxon>Actinomycetes</taxon>
        <taxon>Kitasatosporales</taxon>
        <taxon>Streptomycetaceae</taxon>
        <taxon>Streptomyces</taxon>
    </lineage>
</organism>
<dbReference type="Pfam" id="PF13560">
    <property type="entry name" value="HTH_31"/>
    <property type="match status" value="1"/>
</dbReference>
<dbReference type="Pfam" id="PF19054">
    <property type="entry name" value="DUF5753"/>
    <property type="match status" value="1"/>
</dbReference>